<dbReference type="AlphaFoldDB" id="H8ZFK3"/>
<dbReference type="Proteomes" id="UP000005622">
    <property type="component" value="Unassembled WGS sequence"/>
</dbReference>
<keyword evidence="1" id="KW-0812">Transmembrane</keyword>
<keyword evidence="1" id="KW-1133">Transmembrane helix</keyword>
<dbReference type="HOGENOM" id="CLU_2923162_0_0_1"/>
<keyword evidence="1" id="KW-0472">Membrane</keyword>
<dbReference type="EMBL" id="JH604640">
    <property type="protein sequence ID" value="EHY64564.1"/>
    <property type="molecule type" value="Genomic_DNA"/>
</dbReference>
<proteinExistence type="predicted"/>
<evidence type="ECO:0000256" key="1">
    <source>
        <dbReference type="SAM" id="Phobius"/>
    </source>
</evidence>
<feature type="transmembrane region" description="Helical" evidence="1">
    <location>
        <begin position="6"/>
        <end position="26"/>
    </location>
</feature>
<name>H8ZFK3_NEMA1</name>
<gene>
    <name evidence="2" type="ORF">NERG_02374</name>
</gene>
<reference evidence="2" key="1">
    <citation type="submission" date="2011-03" db="EMBL/GenBank/DDBJ databases">
        <title>The Genome Sequence of Nematocida sp1 strain ERTm2.</title>
        <authorList>
            <consortium name="The Broad Institute Genome Sequencing Platform"/>
            <consortium name="The Broad Institute Genome Sequencing Center for Infectious Disease"/>
            <person name="Cuomo C."/>
            <person name="Troemel E."/>
            <person name="Young S.K."/>
            <person name="Zeng Q."/>
            <person name="Gargeya S."/>
            <person name="Fitzgerald M."/>
            <person name="Haas B."/>
            <person name="Abouelleil A."/>
            <person name="Alvarado L."/>
            <person name="Arachchi H.M."/>
            <person name="Berlin A."/>
            <person name="Brown A."/>
            <person name="Chapman S.B."/>
            <person name="Chen Z."/>
            <person name="Dunbar C."/>
            <person name="Freedman E."/>
            <person name="Gearin G."/>
            <person name="Gellesch M."/>
            <person name="Goldberg J."/>
            <person name="Griggs A."/>
            <person name="Gujja S."/>
            <person name="Heilman E.R."/>
            <person name="Heiman D."/>
            <person name="Howarth C."/>
            <person name="Larson L."/>
            <person name="Lui A."/>
            <person name="MacDonald P.J.P."/>
            <person name="Mehta T."/>
            <person name="Montmayeur A."/>
            <person name="Murphy C."/>
            <person name="Neiman D."/>
            <person name="Pearson M."/>
            <person name="Priest M."/>
            <person name="Roberts A."/>
            <person name="Saif S."/>
            <person name="Shea T."/>
            <person name="Shenoy N."/>
            <person name="Sisk P."/>
            <person name="Stolte C."/>
            <person name="Sykes S."/>
            <person name="White J."/>
            <person name="Yandava C."/>
            <person name="Wortman J."/>
            <person name="Nusbaum C."/>
            <person name="Birren B."/>
        </authorList>
    </citation>
    <scope>NUCLEOTIDE SEQUENCE</scope>
    <source>
        <strain evidence="2">ERTm2</strain>
    </source>
</reference>
<feature type="transmembrane region" description="Helical" evidence="1">
    <location>
        <begin position="33"/>
        <end position="51"/>
    </location>
</feature>
<protein>
    <submittedName>
        <fullName evidence="2">Uncharacterized protein</fullName>
    </submittedName>
</protein>
<evidence type="ECO:0000313" key="2">
    <source>
        <dbReference type="EMBL" id="EHY64564.1"/>
    </source>
</evidence>
<organism evidence="2">
    <name type="scientific">Nematocida ausubeli (strain ATCC PRA-371 / ERTm2)</name>
    <name type="common">Nematode killer fungus</name>
    <dbReference type="NCBI Taxonomy" id="1913371"/>
    <lineage>
        <taxon>Eukaryota</taxon>
        <taxon>Fungi</taxon>
        <taxon>Fungi incertae sedis</taxon>
        <taxon>Microsporidia</taxon>
        <taxon>Nematocida</taxon>
    </lineage>
</organism>
<sequence>MKYLTVISVCLYFITVIYEVFMDYLFILVMTRLLAPFINLLNFFLLFINLIRCNALIQYTN</sequence>
<accession>H8ZFK3</accession>